<protein>
    <recommendedName>
        <fullName evidence="3">Transglutaminase domain-containing protein</fullName>
    </recommendedName>
</protein>
<reference evidence="2" key="1">
    <citation type="submission" date="2020-03" db="EMBL/GenBank/DDBJ databases">
        <title>The deep terrestrial virosphere.</title>
        <authorList>
            <person name="Holmfeldt K."/>
            <person name="Nilsson E."/>
            <person name="Simone D."/>
            <person name="Lopez-Fernandez M."/>
            <person name="Wu X."/>
            <person name="de Brujin I."/>
            <person name="Lundin D."/>
            <person name="Andersson A."/>
            <person name="Bertilsson S."/>
            <person name="Dopson M."/>
        </authorList>
    </citation>
    <scope>NUCLEOTIDE SEQUENCE</scope>
    <source>
        <strain evidence="2">MM415B01121</strain>
    </source>
</reference>
<dbReference type="AlphaFoldDB" id="A0A6M3ITB2"/>
<evidence type="ECO:0008006" key="3">
    <source>
        <dbReference type="Google" id="ProtNLM"/>
    </source>
</evidence>
<proteinExistence type="predicted"/>
<evidence type="ECO:0000256" key="1">
    <source>
        <dbReference type="SAM" id="Phobius"/>
    </source>
</evidence>
<sequence>MKREITKGILTGTTILYLLYIFMTGSGCAISPIIQPSNPYRTYFINLQQWAERVDKDGWSEDLVDDVVAGCIWVSAYNFGETTATEDGHKTIQAFYRAGMQGQCYQYSLFMLQTLLDYLHYPYQVRILAVHALGGGHALLKVELPDGRWKTYETTRGLPGIVDSMFDRPWLELYFDKEANKWMVAKN</sequence>
<keyword evidence="1" id="KW-0812">Transmembrane</keyword>
<feature type="transmembrane region" description="Helical" evidence="1">
    <location>
        <begin position="12"/>
        <end position="34"/>
    </location>
</feature>
<keyword evidence="1" id="KW-1133">Transmembrane helix</keyword>
<dbReference type="PROSITE" id="PS51257">
    <property type="entry name" value="PROKAR_LIPOPROTEIN"/>
    <property type="match status" value="1"/>
</dbReference>
<evidence type="ECO:0000313" key="2">
    <source>
        <dbReference type="EMBL" id="QJA60411.1"/>
    </source>
</evidence>
<gene>
    <name evidence="2" type="ORF">MM415B01121_0029</name>
</gene>
<dbReference type="EMBL" id="MT141407">
    <property type="protein sequence ID" value="QJA60411.1"/>
    <property type="molecule type" value="Genomic_DNA"/>
</dbReference>
<organism evidence="2">
    <name type="scientific">viral metagenome</name>
    <dbReference type="NCBI Taxonomy" id="1070528"/>
    <lineage>
        <taxon>unclassified sequences</taxon>
        <taxon>metagenomes</taxon>
        <taxon>organismal metagenomes</taxon>
    </lineage>
</organism>
<keyword evidence="1" id="KW-0472">Membrane</keyword>
<name>A0A6M3ITB2_9ZZZZ</name>
<accession>A0A6M3ITB2</accession>